<keyword evidence="1" id="KW-0472">Membrane</keyword>
<dbReference type="EMBL" id="BMPF01000002">
    <property type="protein sequence ID" value="GGL35623.1"/>
    <property type="molecule type" value="Genomic_DNA"/>
</dbReference>
<proteinExistence type="predicted"/>
<evidence type="ECO:0000313" key="2">
    <source>
        <dbReference type="EMBL" id="GGL35623.1"/>
    </source>
</evidence>
<keyword evidence="3" id="KW-1185">Reference proteome</keyword>
<protein>
    <recommendedName>
        <fullName evidence="4">Signal peptidase I</fullName>
    </recommendedName>
</protein>
<keyword evidence="1" id="KW-1133">Transmembrane helix</keyword>
<dbReference type="Proteomes" id="UP000628840">
    <property type="component" value="Unassembled WGS sequence"/>
</dbReference>
<dbReference type="OrthoDB" id="217556at2157"/>
<dbReference type="InterPro" id="IPR043739">
    <property type="entry name" value="DUF5684"/>
</dbReference>
<comment type="caution">
    <text evidence="2">The sequence shown here is derived from an EMBL/GenBank/DDBJ whole genome shotgun (WGS) entry which is preliminary data.</text>
</comment>
<reference evidence="2 3" key="1">
    <citation type="journal article" date="2019" name="Int. J. Syst. Evol. Microbiol.">
        <title>The Global Catalogue of Microorganisms (GCM) 10K type strain sequencing project: providing services to taxonomists for standard genome sequencing and annotation.</title>
        <authorList>
            <consortium name="The Broad Institute Genomics Platform"/>
            <consortium name="The Broad Institute Genome Sequencing Center for Infectious Disease"/>
            <person name="Wu L."/>
            <person name="Ma J."/>
        </authorList>
    </citation>
    <scope>NUCLEOTIDE SEQUENCE [LARGE SCALE GENOMIC DNA]</scope>
    <source>
        <strain evidence="2 3">JCM 19585</strain>
    </source>
</reference>
<evidence type="ECO:0000313" key="3">
    <source>
        <dbReference type="Proteomes" id="UP000628840"/>
    </source>
</evidence>
<dbReference type="Pfam" id="PF18936">
    <property type="entry name" value="DUF5684"/>
    <property type="match status" value="1"/>
</dbReference>
<gene>
    <name evidence="2" type="ORF">GCM10009037_19130</name>
</gene>
<keyword evidence="1" id="KW-0812">Transmembrane</keyword>
<name>A0A830FAJ1_9EURY</name>
<accession>A0A830FAJ1</accession>
<evidence type="ECO:0008006" key="4">
    <source>
        <dbReference type="Google" id="ProtNLM"/>
    </source>
</evidence>
<feature type="transmembrane region" description="Helical" evidence="1">
    <location>
        <begin position="68"/>
        <end position="88"/>
    </location>
</feature>
<dbReference type="AlphaFoldDB" id="A0A830FAJ1"/>
<dbReference type="RefSeq" id="WP_188883271.1">
    <property type="nucleotide sequence ID" value="NZ_BMPF01000002.1"/>
</dbReference>
<feature type="transmembrane region" description="Helical" evidence="1">
    <location>
        <begin position="20"/>
        <end position="38"/>
    </location>
</feature>
<feature type="transmembrane region" description="Helical" evidence="1">
    <location>
        <begin position="100"/>
        <end position="120"/>
    </location>
</feature>
<sequence length="128" mass="14005">MVLTLTGSLPLQQGGGSGSGVLFLVWLVLVLVSIAGIWKTFEKAGEPGWAAIIPIYNTYVMLKIGGNAWWWLLLFLVPIVNIYAAYRLSKGIAEAFGQGLGFTLGLWFLGFVFFPILGFGDYRYQGPP</sequence>
<organism evidence="2 3">
    <name type="scientific">Halarchaeum grantii</name>
    <dbReference type="NCBI Taxonomy" id="1193105"/>
    <lineage>
        <taxon>Archaea</taxon>
        <taxon>Methanobacteriati</taxon>
        <taxon>Methanobacteriota</taxon>
        <taxon>Stenosarchaea group</taxon>
        <taxon>Halobacteria</taxon>
        <taxon>Halobacteriales</taxon>
        <taxon>Halobacteriaceae</taxon>
    </lineage>
</organism>
<evidence type="ECO:0000256" key="1">
    <source>
        <dbReference type="SAM" id="Phobius"/>
    </source>
</evidence>